<evidence type="ECO:0000256" key="3">
    <source>
        <dbReference type="ARBA" id="ARBA00022741"/>
    </source>
</evidence>
<sequence length="110" mass="12301">MTEEGVIKLADFGLARKFSNFLTQQKGEETAKRSISLCTSLPDPLPESRRPLLTNRVITLWYRPPELLLGTEVYDGSIDMWSAGCIMAELICGSPLFAADRESLLIRQIV</sequence>
<evidence type="ECO:0000259" key="10">
    <source>
        <dbReference type="PROSITE" id="PS50011"/>
    </source>
</evidence>
<dbReference type="GeneID" id="94433623"/>
<evidence type="ECO:0000256" key="9">
    <source>
        <dbReference type="ARBA" id="ARBA00042858"/>
    </source>
</evidence>
<dbReference type="InterPro" id="IPR050108">
    <property type="entry name" value="CDK"/>
</dbReference>
<reference evidence="11 12" key="1">
    <citation type="journal article" date="2017" name="Int. J. Parasitol.">
        <title>The genome of the protozoan parasite Cystoisospora suis and a reverse vaccinology approach to identify vaccine candidates.</title>
        <authorList>
            <person name="Palmieri N."/>
            <person name="Shrestha A."/>
            <person name="Ruttkowski B."/>
            <person name="Beck T."/>
            <person name="Vogl C."/>
            <person name="Tomley F."/>
            <person name="Blake D.P."/>
            <person name="Joachim A."/>
        </authorList>
    </citation>
    <scope>NUCLEOTIDE SEQUENCE [LARGE SCALE GENOMIC DNA]</scope>
    <source>
        <strain evidence="11 12">Wien I</strain>
    </source>
</reference>
<dbReference type="GO" id="GO:0008353">
    <property type="term" value="F:RNA polymerase II CTD heptapeptide repeat kinase activity"/>
    <property type="evidence" value="ECO:0007669"/>
    <property type="project" value="TreeGrafter"/>
</dbReference>
<evidence type="ECO:0000256" key="5">
    <source>
        <dbReference type="ARBA" id="ARBA00022840"/>
    </source>
</evidence>
<dbReference type="VEuPathDB" id="ToxoDB:CSUI_010307"/>
<evidence type="ECO:0000256" key="4">
    <source>
        <dbReference type="ARBA" id="ARBA00022777"/>
    </source>
</evidence>
<dbReference type="Pfam" id="PF00069">
    <property type="entry name" value="Pkinase"/>
    <property type="match status" value="1"/>
</dbReference>
<keyword evidence="5" id="KW-0067">ATP-binding</keyword>
<dbReference type="GO" id="GO:0005634">
    <property type="term" value="C:nucleus"/>
    <property type="evidence" value="ECO:0007669"/>
    <property type="project" value="TreeGrafter"/>
</dbReference>
<feature type="non-terminal residue" evidence="11">
    <location>
        <position position="110"/>
    </location>
</feature>
<dbReference type="InterPro" id="IPR011009">
    <property type="entry name" value="Kinase-like_dom_sf"/>
</dbReference>
<keyword evidence="1" id="KW-0723">Serine/threonine-protein kinase</keyword>
<dbReference type="InterPro" id="IPR000719">
    <property type="entry name" value="Prot_kinase_dom"/>
</dbReference>
<keyword evidence="12" id="KW-1185">Reference proteome</keyword>
<dbReference type="AlphaFoldDB" id="A0A2C6JYN4"/>
<evidence type="ECO:0000256" key="7">
    <source>
        <dbReference type="ARBA" id="ARBA00039612"/>
    </source>
</evidence>
<comment type="subunit">
    <text evidence="6">May form a complex composed of at least the catalytic subunit CRK2 and a cyclin.</text>
</comment>
<protein>
    <recommendedName>
        <fullName evidence="7">Cyclin-dependent kinase 2 homolog</fullName>
    </recommendedName>
    <alternativeName>
        <fullName evidence="8">Cell division control protein 2 homolog</fullName>
    </alternativeName>
    <alternativeName>
        <fullName evidence="9">cdc2-related kinase 2</fullName>
    </alternativeName>
</protein>
<dbReference type="SUPFAM" id="SSF56112">
    <property type="entry name" value="Protein kinase-like (PK-like)"/>
    <property type="match status" value="1"/>
</dbReference>
<organism evidence="11 12">
    <name type="scientific">Cystoisospora suis</name>
    <dbReference type="NCBI Taxonomy" id="483139"/>
    <lineage>
        <taxon>Eukaryota</taxon>
        <taxon>Sar</taxon>
        <taxon>Alveolata</taxon>
        <taxon>Apicomplexa</taxon>
        <taxon>Conoidasida</taxon>
        <taxon>Coccidia</taxon>
        <taxon>Eucoccidiorida</taxon>
        <taxon>Eimeriorina</taxon>
        <taxon>Sarcocystidae</taxon>
        <taxon>Cystoisospora</taxon>
    </lineage>
</organism>
<dbReference type="PROSITE" id="PS50011">
    <property type="entry name" value="PROTEIN_KINASE_DOM"/>
    <property type="match status" value="1"/>
</dbReference>
<evidence type="ECO:0000256" key="1">
    <source>
        <dbReference type="ARBA" id="ARBA00022527"/>
    </source>
</evidence>
<accession>A0A2C6JYN4</accession>
<gene>
    <name evidence="11" type="ORF">CSUI_010307</name>
</gene>
<keyword evidence="2" id="KW-0808">Transferase</keyword>
<evidence type="ECO:0000256" key="8">
    <source>
        <dbReference type="ARBA" id="ARBA00041902"/>
    </source>
</evidence>
<evidence type="ECO:0000313" key="11">
    <source>
        <dbReference type="EMBL" id="PHJ15880.1"/>
    </source>
</evidence>
<feature type="domain" description="Protein kinase" evidence="10">
    <location>
        <begin position="1"/>
        <end position="110"/>
    </location>
</feature>
<keyword evidence="3" id="KW-0547">Nucleotide-binding</keyword>
<dbReference type="PANTHER" id="PTHR24056:SF546">
    <property type="entry name" value="CYCLIN-DEPENDENT KINASE 12"/>
    <property type="match status" value="1"/>
</dbReference>
<dbReference type="GO" id="GO:0005524">
    <property type="term" value="F:ATP binding"/>
    <property type="evidence" value="ECO:0007669"/>
    <property type="project" value="UniProtKB-KW"/>
</dbReference>
<dbReference type="Proteomes" id="UP000221165">
    <property type="component" value="Unassembled WGS sequence"/>
</dbReference>
<dbReference type="Gene3D" id="1.10.510.10">
    <property type="entry name" value="Transferase(Phosphotransferase) domain 1"/>
    <property type="match status" value="1"/>
</dbReference>
<name>A0A2C6JYN4_9APIC</name>
<evidence type="ECO:0000313" key="12">
    <source>
        <dbReference type="Proteomes" id="UP000221165"/>
    </source>
</evidence>
<evidence type="ECO:0000256" key="2">
    <source>
        <dbReference type="ARBA" id="ARBA00022679"/>
    </source>
</evidence>
<dbReference type="GO" id="GO:0032968">
    <property type="term" value="P:positive regulation of transcription elongation by RNA polymerase II"/>
    <property type="evidence" value="ECO:0007669"/>
    <property type="project" value="TreeGrafter"/>
</dbReference>
<dbReference type="GO" id="GO:0000307">
    <property type="term" value="C:cyclin-dependent protein kinase holoenzyme complex"/>
    <property type="evidence" value="ECO:0007669"/>
    <property type="project" value="TreeGrafter"/>
</dbReference>
<dbReference type="OrthoDB" id="329701at2759"/>
<dbReference type="RefSeq" id="XP_067917612.1">
    <property type="nucleotide sequence ID" value="XM_068070412.1"/>
</dbReference>
<dbReference type="EMBL" id="MIGC01007094">
    <property type="protein sequence ID" value="PHJ15880.1"/>
    <property type="molecule type" value="Genomic_DNA"/>
</dbReference>
<keyword evidence="4 11" id="KW-0418">Kinase</keyword>
<evidence type="ECO:0000256" key="6">
    <source>
        <dbReference type="ARBA" id="ARBA00038543"/>
    </source>
</evidence>
<comment type="caution">
    <text evidence="11">The sequence shown here is derived from an EMBL/GenBank/DDBJ whole genome shotgun (WGS) entry which is preliminary data.</text>
</comment>
<dbReference type="PANTHER" id="PTHR24056">
    <property type="entry name" value="CELL DIVISION PROTEIN KINASE"/>
    <property type="match status" value="1"/>
</dbReference>
<proteinExistence type="predicted"/>